<feature type="binding site" evidence="2">
    <location>
        <position position="31"/>
    </location>
    <ligand>
        <name>Mg(2+)</name>
        <dbReference type="ChEBI" id="CHEBI:18420"/>
        <label>3</label>
    </ligand>
</feature>
<dbReference type="InterPro" id="IPR016188">
    <property type="entry name" value="PurM-like_N"/>
</dbReference>
<dbReference type="PIRSF" id="PIRSF005303">
    <property type="entry name" value="Thiam_monoph_kin"/>
    <property type="match status" value="1"/>
</dbReference>
<comment type="catalytic activity">
    <reaction evidence="2">
        <text>thiamine phosphate + ATP = thiamine diphosphate + ADP</text>
        <dbReference type="Rhea" id="RHEA:15913"/>
        <dbReference type="ChEBI" id="CHEBI:30616"/>
        <dbReference type="ChEBI" id="CHEBI:37575"/>
        <dbReference type="ChEBI" id="CHEBI:58937"/>
        <dbReference type="ChEBI" id="CHEBI:456216"/>
        <dbReference type="EC" id="2.7.4.16"/>
    </reaction>
</comment>
<keyword evidence="2" id="KW-0067">ATP-binding</keyword>
<comment type="pathway">
    <text evidence="2">Cofactor biosynthesis; thiamine diphosphate biosynthesis; thiamine diphosphate from thiamine phosphate: step 1/1.</text>
</comment>
<dbReference type="HAMAP" id="MF_02128">
    <property type="entry name" value="TMP_kinase"/>
    <property type="match status" value="1"/>
</dbReference>
<keyword evidence="2" id="KW-0547">Nucleotide-binding</keyword>
<dbReference type="Pfam" id="PF00586">
    <property type="entry name" value="AIRS"/>
    <property type="match status" value="1"/>
</dbReference>
<dbReference type="CDD" id="cd02194">
    <property type="entry name" value="ThiL"/>
    <property type="match status" value="1"/>
</dbReference>
<feature type="binding site" evidence="2">
    <location>
        <position position="46"/>
    </location>
    <ligand>
        <name>Mg(2+)</name>
        <dbReference type="ChEBI" id="CHEBI:18420"/>
        <label>4</label>
    </ligand>
</feature>
<feature type="binding site" evidence="2">
    <location>
        <position position="76"/>
    </location>
    <ligand>
        <name>Mg(2+)</name>
        <dbReference type="ChEBI" id="CHEBI:18420"/>
        <label>4</label>
    </ligand>
</feature>
<dbReference type="EMBL" id="JASJEV010000001">
    <property type="protein sequence ID" value="MDJ1156930.1"/>
    <property type="molecule type" value="Genomic_DNA"/>
</dbReference>
<feature type="binding site" evidence="2">
    <location>
        <position position="76"/>
    </location>
    <ligand>
        <name>Mg(2+)</name>
        <dbReference type="ChEBI" id="CHEBI:18420"/>
        <label>3</label>
    </ligand>
</feature>
<comment type="caution">
    <text evidence="5">The sequence shown here is derived from an EMBL/GenBank/DDBJ whole genome shotgun (WGS) entry which is preliminary data.</text>
</comment>
<keyword evidence="1 2" id="KW-0784">Thiamine biosynthesis</keyword>
<dbReference type="GO" id="GO:0009030">
    <property type="term" value="F:thiamine-phosphate kinase activity"/>
    <property type="evidence" value="ECO:0007669"/>
    <property type="project" value="UniProtKB-EC"/>
</dbReference>
<evidence type="ECO:0000313" key="6">
    <source>
        <dbReference type="Proteomes" id="UP001321492"/>
    </source>
</evidence>
<keyword evidence="6" id="KW-1185">Reference proteome</keyword>
<comment type="caution">
    <text evidence="2">Lacks conserved residue(s) required for the propagation of feature annotation.</text>
</comment>
<dbReference type="SUPFAM" id="SSF56042">
    <property type="entry name" value="PurM C-terminal domain-like"/>
    <property type="match status" value="1"/>
</dbReference>
<reference evidence="5 6" key="1">
    <citation type="submission" date="2023-05" db="EMBL/GenBank/DDBJ databases">
        <title>Chelatococcus sp. nov., a moderately thermophilic bacterium isolated from hot spring microbial mat.</title>
        <authorList>
            <person name="Hu C.-J."/>
            <person name="Li W.-J."/>
        </authorList>
    </citation>
    <scope>NUCLEOTIDE SEQUENCE [LARGE SCALE GENOMIC DNA]</scope>
    <source>
        <strain evidence="5 6">SYSU G07232</strain>
    </source>
</reference>
<dbReference type="PANTHER" id="PTHR30270">
    <property type="entry name" value="THIAMINE-MONOPHOSPHATE KINASE"/>
    <property type="match status" value="1"/>
</dbReference>
<dbReference type="Gene3D" id="3.30.1330.10">
    <property type="entry name" value="PurM-like, N-terminal domain"/>
    <property type="match status" value="1"/>
</dbReference>
<dbReference type="Proteomes" id="UP001321492">
    <property type="component" value="Unassembled WGS sequence"/>
</dbReference>
<dbReference type="Gene3D" id="3.90.650.10">
    <property type="entry name" value="PurM-like C-terminal domain"/>
    <property type="match status" value="1"/>
</dbReference>
<dbReference type="Pfam" id="PF02769">
    <property type="entry name" value="AIRS_C"/>
    <property type="match status" value="1"/>
</dbReference>
<comment type="function">
    <text evidence="2">Catalyzes the ATP-dependent phosphorylation of thiamine-monophosphate (TMP) to form thiamine-pyrophosphate (TPP), the active form of vitamin B1.</text>
</comment>
<dbReference type="SUPFAM" id="SSF55326">
    <property type="entry name" value="PurM N-terminal domain-like"/>
    <property type="match status" value="1"/>
</dbReference>
<feature type="domain" description="PurM-like C-terminal" evidence="4">
    <location>
        <begin position="154"/>
        <end position="310"/>
    </location>
</feature>
<gene>
    <name evidence="2 5" type="primary">thiL</name>
    <name evidence="5" type="ORF">QNA08_01565</name>
</gene>
<dbReference type="PANTHER" id="PTHR30270:SF0">
    <property type="entry name" value="THIAMINE-MONOPHOSPHATE KINASE"/>
    <property type="match status" value="1"/>
</dbReference>
<dbReference type="EC" id="2.7.4.16" evidence="2"/>
<sequence length="331" mass="34365">MTSGERLSEDELIARLFAPIAGAGAFSLKDDAARLQPPEGQDLVLTADALVAGVHFFATDPAGSVARKALRVNLSDLAAKGADPLGFLITVALPPDWTVDWLAAFAAALGEDAHRYHCPLLGGDTVRTPGPLTLSVTAFGALPTGRMVTRLGARPGDRILVTGTIGDASLGLALRSEPTSAWANVLSPAEKAHLADRYLQPEPRCLFARAIRDHANAAMDVSDGLVGDLAKLLKASGVSGELDLDAVPLSAAARAAIGARPQLLETAVTGGDDYEILCTVPEGRLTSLRAAADAAGVALSVIGEVQAGKGELAIRDQRGPRQFGRQSFSHF</sequence>
<dbReference type="InterPro" id="IPR036921">
    <property type="entry name" value="PurM-like_N_sf"/>
</dbReference>
<dbReference type="InterPro" id="IPR010918">
    <property type="entry name" value="PurM-like_C_dom"/>
</dbReference>
<keyword evidence="2 5" id="KW-0418">Kinase</keyword>
<evidence type="ECO:0000259" key="4">
    <source>
        <dbReference type="Pfam" id="PF02769"/>
    </source>
</evidence>
<name>A0ABT7AC37_9HYPH</name>
<proteinExistence type="inferred from homology"/>
<protein>
    <recommendedName>
        <fullName evidence="2">Thiamine-monophosphate kinase</fullName>
        <shortName evidence="2">TMP kinase</shortName>
        <shortName evidence="2">Thiamine-phosphate kinase</shortName>
        <ecNumber evidence="2">2.7.4.16</ecNumber>
    </recommendedName>
</protein>
<feature type="binding site" evidence="2">
    <location>
        <begin position="123"/>
        <end position="124"/>
    </location>
    <ligand>
        <name>ATP</name>
        <dbReference type="ChEBI" id="CHEBI:30616"/>
    </ligand>
</feature>
<feature type="binding site" evidence="2">
    <location>
        <position position="328"/>
    </location>
    <ligand>
        <name>substrate</name>
    </ligand>
</feature>
<keyword evidence="2 5" id="KW-0808">Transferase</keyword>
<feature type="binding site" evidence="2">
    <location>
        <position position="223"/>
    </location>
    <ligand>
        <name>Mg(2+)</name>
        <dbReference type="ChEBI" id="CHEBI:18420"/>
        <label>5</label>
    </ligand>
</feature>
<evidence type="ECO:0000313" key="5">
    <source>
        <dbReference type="EMBL" id="MDJ1156930.1"/>
    </source>
</evidence>
<dbReference type="InterPro" id="IPR006283">
    <property type="entry name" value="ThiL-like"/>
</dbReference>
<feature type="binding site" evidence="2">
    <location>
        <position position="48"/>
    </location>
    <ligand>
        <name>Mg(2+)</name>
        <dbReference type="ChEBI" id="CHEBI:18420"/>
        <label>2</label>
    </ligand>
</feature>
<accession>A0ABT7AC37</accession>
<comment type="miscellaneous">
    <text evidence="2">Reaction mechanism of ThiL seems to utilize a direct, inline transfer of the gamma-phosphate of ATP to TMP rather than a phosphorylated enzyme intermediate.</text>
</comment>
<keyword evidence="2" id="KW-0460">Magnesium</keyword>
<comment type="similarity">
    <text evidence="2">Belongs to the thiamine-monophosphate kinase family.</text>
</comment>
<feature type="binding site" evidence="2">
    <location>
        <position position="76"/>
    </location>
    <ligand>
        <name>Mg(2+)</name>
        <dbReference type="ChEBI" id="CHEBI:18420"/>
        <label>2</label>
    </ligand>
</feature>
<evidence type="ECO:0000259" key="3">
    <source>
        <dbReference type="Pfam" id="PF00586"/>
    </source>
</evidence>
<evidence type="ECO:0000256" key="1">
    <source>
        <dbReference type="ARBA" id="ARBA00022977"/>
    </source>
</evidence>
<dbReference type="RefSeq" id="WP_283738921.1">
    <property type="nucleotide sequence ID" value="NZ_JASJEV010000001.1"/>
</dbReference>
<dbReference type="InterPro" id="IPR036676">
    <property type="entry name" value="PurM-like_C_sf"/>
</dbReference>
<feature type="binding site" evidence="2">
    <location>
        <position position="150"/>
    </location>
    <ligand>
        <name>ATP</name>
        <dbReference type="ChEBI" id="CHEBI:30616"/>
    </ligand>
</feature>
<feature type="binding site" evidence="2">
    <location>
        <position position="124"/>
    </location>
    <ligand>
        <name>Mg(2+)</name>
        <dbReference type="ChEBI" id="CHEBI:18420"/>
        <label>1</label>
    </ligand>
</feature>
<feature type="binding site" evidence="2">
    <location>
        <position position="220"/>
    </location>
    <ligand>
        <name>Mg(2+)</name>
        <dbReference type="ChEBI" id="CHEBI:18420"/>
        <label>3</label>
    </ligand>
</feature>
<feature type="binding site" evidence="2">
    <location>
        <position position="31"/>
    </location>
    <ligand>
        <name>Mg(2+)</name>
        <dbReference type="ChEBI" id="CHEBI:18420"/>
        <label>4</label>
    </ligand>
</feature>
<feature type="binding site" evidence="2">
    <location>
        <position position="55"/>
    </location>
    <ligand>
        <name>substrate</name>
    </ligand>
</feature>
<keyword evidence="2" id="KW-0479">Metal-binding</keyword>
<feature type="binding site" evidence="2">
    <location>
        <position position="48"/>
    </location>
    <ligand>
        <name>Mg(2+)</name>
        <dbReference type="ChEBI" id="CHEBI:18420"/>
        <label>1</label>
    </ligand>
</feature>
<dbReference type="NCBIfam" id="TIGR01379">
    <property type="entry name" value="thiL"/>
    <property type="match status" value="1"/>
</dbReference>
<evidence type="ECO:0000256" key="2">
    <source>
        <dbReference type="HAMAP-Rule" id="MF_02128"/>
    </source>
</evidence>
<organism evidence="5 6">
    <name type="scientific">Chelatococcus albus</name>
    <dbReference type="NCBI Taxonomy" id="3047466"/>
    <lineage>
        <taxon>Bacteria</taxon>
        <taxon>Pseudomonadati</taxon>
        <taxon>Pseudomonadota</taxon>
        <taxon>Alphaproteobacteria</taxon>
        <taxon>Hyphomicrobiales</taxon>
        <taxon>Chelatococcaceae</taxon>
        <taxon>Chelatococcus</taxon>
    </lineage>
</organism>
<feature type="binding site" evidence="2">
    <location>
        <position position="272"/>
    </location>
    <ligand>
        <name>substrate</name>
    </ligand>
</feature>
<feature type="domain" description="PurM-like N-terminal" evidence="3">
    <location>
        <begin position="30"/>
        <end position="141"/>
    </location>
</feature>
<feature type="binding site" evidence="2">
    <location>
        <position position="222"/>
    </location>
    <ligand>
        <name>ATP</name>
        <dbReference type="ChEBI" id="CHEBI:30616"/>
    </ligand>
</feature>